<protein>
    <recommendedName>
        <fullName evidence="1">non-specific serine/threonine protein kinase</fullName>
        <ecNumber evidence="1">2.7.11.1</ecNumber>
    </recommendedName>
</protein>
<dbReference type="GO" id="GO:0004674">
    <property type="term" value="F:protein serine/threonine kinase activity"/>
    <property type="evidence" value="ECO:0007669"/>
    <property type="project" value="UniProtKB-KW"/>
</dbReference>
<dbReference type="GO" id="GO:0005524">
    <property type="term" value="F:ATP binding"/>
    <property type="evidence" value="ECO:0007669"/>
    <property type="project" value="UniProtKB-UniRule"/>
</dbReference>
<dbReference type="InterPro" id="IPR011009">
    <property type="entry name" value="Kinase-like_dom_sf"/>
</dbReference>
<keyword evidence="3 4" id="KW-0067">ATP-binding</keyword>
<keyword evidence="5" id="KW-0723">Serine/threonine-protein kinase</keyword>
<comment type="similarity">
    <text evidence="5">Belongs to the protein kinase superfamily.</text>
</comment>
<dbReference type="Pfam" id="PF00069">
    <property type="entry name" value="Pkinase"/>
    <property type="match status" value="1"/>
</dbReference>
<evidence type="ECO:0000256" key="3">
    <source>
        <dbReference type="ARBA" id="ARBA00022840"/>
    </source>
</evidence>
<gene>
    <name evidence="7" type="ORF">A3Q56_04265</name>
</gene>
<keyword evidence="2 4" id="KW-0547">Nucleotide-binding</keyword>
<dbReference type="SMART" id="SM00220">
    <property type="entry name" value="S_TKc"/>
    <property type="match status" value="1"/>
</dbReference>
<dbReference type="InterPro" id="IPR050235">
    <property type="entry name" value="CK1_Ser-Thr_kinase"/>
</dbReference>
<dbReference type="InterPro" id="IPR017441">
    <property type="entry name" value="Protein_kinase_ATP_BS"/>
</dbReference>
<dbReference type="InterPro" id="IPR000719">
    <property type="entry name" value="Prot_kinase_dom"/>
</dbReference>
<dbReference type="EMBL" id="LWCA01000532">
    <property type="protein sequence ID" value="OAF68003.1"/>
    <property type="molecule type" value="Genomic_DNA"/>
</dbReference>
<dbReference type="SUPFAM" id="SSF56112">
    <property type="entry name" value="Protein kinase-like (PK-like)"/>
    <property type="match status" value="1"/>
</dbReference>
<organism evidence="7 8">
    <name type="scientific">Intoshia linei</name>
    <dbReference type="NCBI Taxonomy" id="1819745"/>
    <lineage>
        <taxon>Eukaryota</taxon>
        <taxon>Metazoa</taxon>
        <taxon>Spiralia</taxon>
        <taxon>Lophotrochozoa</taxon>
        <taxon>Mesozoa</taxon>
        <taxon>Orthonectida</taxon>
        <taxon>Rhopaluridae</taxon>
        <taxon>Intoshia</taxon>
    </lineage>
</organism>
<evidence type="ECO:0000256" key="1">
    <source>
        <dbReference type="ARBA" id="ARBA00012513"/>
    </source>
</evidence>
<accession>A0A177B327</accession>
<keyword evidence="5" id="KW-0418">Kinase</keyword>
<evidence type="ECO:0000256" key="4">
    <source>
        <dbReference type="PROSITE-ProRule" id="PRU10141"/>
    </source>
</evidence>
<dbReference type="Gene3D" id="1.10.510.10">
    <property type="entry name" value="Transferase(Phosphotransferase) domain 1"/>
    <property type="match status" value="1"/>
</dbReference>
<dbReference type="InterPro" id="IPR008271">
    <property type="entry name" value="Ser/Thr_kinase_AS"/>
</dbReference>
<reference evidence="7 8" key="1">
    <citation type="submission" date="2016-04" db="EMBL/GenBank/DDBJ databases">
        <title>The genome of Intoshia linei affirms orthonectids as highly simplified spiralians.</title>
        <authorList>
            <person name="Mikhailov K.V."/>
            <person name="Slusarev G.S."/>
            <person name="Nikitin M.A."/>
            <person name="Logacheva M.D."/>
            <person name="Penin A."/>
            <person name="Aleoshin V."/>
            <person name="Panchin Y.V."/>
        </authorList>
    </citation>
    <scope>NUCLEOTIDE SEQUENCE [LARGE SCALE GENOMIC DNA]</scope>
    <source>
        <strain evidence="7">Intl2013</strain>
        <tissue evidence="7">Whole animal</tissue>
    </source>
</reference>
<dbReference type="PANTHER" id="PTHR11909">
    <property type="entry name" value="CASEIN KINASE-RELATED"/>
    <property type="match status" value="1"/>
</dbReference>
<dbReference type="PROSITE" id="PS50011">
    <property type="entry name" value="PROTEIN_KINASE_DOM"/>
    <property type="match status" value="1"/>
</dbReference>
<dbReference type="Proteomes" id="UP000078046">
    <property type="component" value="Unassembled WGS sequence"/>
</dbReference>
<evidence type="ECO:0000313" key="7">
    <source>
        <dbReference type="EMBL" id="OAF68003.1"/>
    </source>
</evidence>
<dbReference type="EC" id="2.7.11.1" evidence="1"/>
<name>A0A177B327_9BILA</name>
<evidence type="ECO:0000256" key="5">
    <source>
        <dbReference type="RuleBase" id="RU000304"/>
    </source>
</evidence>
<dbReference type="AlphaFoldDB" id="A0A177B327"/>
<evidence type="ECO:0000256" key="2">
    <source>
        <dbReference type="ARBA" id="ARBA00022741"/>
    </source>
</evidence>
<dbReference type="OrthoDB" id="2687620at2759"/>
<sequence>MKKISKIKPNTLFSDVEKNEWKFQNLIGTGGFGQIYTISCCNSNKYERDECAIKIEPSINGTLFCEMYCYMHLKKSKINIIQWLLKINENYLPLPRLISAGTCDIENIIYRFIIIQRFGISLEKYMEEKYKNKLPVGVAADIIVKMITALQFMHENDYAHGDVKALNILFGNNDPNKVYLIDFGIAQRFILNNEFISYNPNKKNKHNGTLMFTSCDMHEGADPTPRGDLESLGYNLVYWICGSLPWSNLKNGDLVWEKKLKWRKFIDIETSETELIKPIKKYMNIVYKLKYDEFPNYTNLRKLFKPFIGTISNVNFNTKIKKEKIPLSTMNAKSQPNKKIKSNGNKYKPVKVNKGYVRFIKSKDNVNID</sequence>
<feature type="domain" description="Protein kinase" evidence="6">
    <location>
        <begin position="21"/>
        <end position="308"/>
    </location>
</feature>
<keyword evidence="5" id="KW-0808">Transferase</keyword>
<keyword evidence="8" id="KW-1185">Reference proteome</keyword>
<comment type="caution">
    <text evidence="7">The sequence shown here is derived from an EMBL/GenBank/DDBJ whole genome shotgun (WGS) entry which is preliminary data.</text>
</comment>
<evidence type="ECO:0000259" key="6">
    <source>
        <dbReference type="PROSITE" id="PS50011"/>
    </source>
</evidence>
<dbReference type="PROSITE" id="PS00107">
    <property type="entry name" value="PROTEIN_KINASE_ATP"/>
    <property type="match status" value="1"/>
</dbReference>
<proteinExistence type="inferred from homology"/>
<feature type="binding site" evidence="4">
    <location>
        <position position="54"/>
    </location>
    <ligand>
        <name>ATP</name>
        <dbReference type="ChEBI" id="CHEBI:30616"/>
    </ligand>
</feature>
<evidence type="ECO:0000313" key="8">
    <source>
        <dbReference type="Proteomes" id="UP000078046"/>
    </source>
</evidence>
<dbReference type="PROSITE" id="PS00108">
    <property type="entry name" value="PROTEIN_KINASE_ST"/>
    <property type="match status" value="1"/>
</dbReference>